<keyword evidence="3 8" id="KW-0812">Transmembrane</keyword>
<dbReference type="GO" id="GO:0005886">
    <property type="term" value="C:plasma membrane"/>
    <property type="evidence" value="ECO:0007669"/>
    <property type="project" value="UniProtKB-SubCell"/>
</dbReference>
<evidence type="ECO:0000256" key="4">
    <source>
        <dbReference type="ARBA" id="ARBA00022989"/>
    </source>
</evidence>
<keyword evidence="10" id="KW-1185">Reference proteome</keyword>
<organism evidence="9 10">
    <name type="scientific">Zophobas morio</name>
    <dbReference type="NCBI Taxonomy" id="2755281"/>
    <lineage>
        <taxon>Eukaryota</taxon>
        <taxon>Metazoa</taxon>
        <taxon>Ecdysozoa</taxon>
        <taxon>Arthropoda</taxon>
        <taxon>Hexapoda</taxon>
        <taxon>Insecta</taxon>
        <taxon>Pterygota</taxon>
        <taxon>Neoptera</taxon>
        <taxon>Endopterygota</taxon>
        <taxon>Coleoptera</taxon>
        <taxon>Polyphaga</taxon>
        <taxon>Cucujiformia</taxon>
        <taxon>Tenebrionidae</taxon>
        <taxon>Zophobas</taxon>
    </lineage>
</organism>
<keyword evidence="7" id="KW-0325">Glycoprotein</keyword>
<evidence type="ECO:0000256" key="5">
    <source>
        <dbReference type="ARBA" id="ARBA00023136"/>
    </source>
</evidence>
<dbReference type="Proteomes" id="UP001168821">
    <property type="component" value="Unassembled WGS sequence"/>
</dbReference>
<keyword evidence="5 8" id="KW-0472">Membrane</keyword>
<evidence type="ECO:0008006" key="11">
    <source>
        <dbReference type="Google" id="ProtNLM"/>
    </source>
</evidence>
<dbReference type="PANTHER" id="PTHR42643:SF24">
    <property type="entry name" value="IONOTROPIC RECEPTOR 60A"/>
    <property type="match status" value="1"/>
</dbReference>
<evidence type="ECO:0000313" key="9">
    <source>
        <dbReference type="EMBL" id="KAJ3665563.1"/>
    </source>
</evidence>
<dbReference type="EMBL" id="JALNTZ010000001">
    <property type="protein sequence ID" value="KAJ3665563.1"/>
    <property type="molecule type" value="Genomic_DNA"/>
</dbReference>
<feature type="transmembrane region" description="Helical" evidence="8">
    <location>
        <begin position="150"/>
        <end position="172"/>
    </location>
</feature>
<proteinExistence type="predicted"/>
<evidence type="ECO:0000256" key="3">
    <source>
        <dbReference type="ARBA" id="ARBA00022692"/>
    </source>
</evidence>
<evidence type="ECO:0000256" key="1">
    <source>
        <dbReference type="ARBA" id="ARBA00004651"/>
    </source>
</evidence>
<evidence type="ECO:0000256" key="7">
    <source>
        <dbReference type="ARBA" id="ARBA00023180"/>
    </source>
</evidence>
<comment type="caution">
    <text evidence="9">The sequence shown here is derived from an EMBL/GenBank/DDBJ whole genome shotgun (WGS) entry which is preliminary data.</text>
</comment>
<evidence type="ECO:0000256" key="6">
    <source>
        <dbReference type="ARBA" id="ARBA00023170"/>
    </source>
</evidence>
<name>A0AA38IYK2_9CUCU</name>
<evidence type="ECO:0000256" key="2">
    <source>
        <dbReference type="ARBA" id="ARBA00022475"/>
    </source>
</evidence>
<gene>
    <name evidence="9" type="ORF">Zmor_001054</name>
</gene>
<comment type="subcellular location">
    <subcellularLocation>
        <location evidence="1">Cell membrane</location>
        <topology evidence="1">Multi-pass membrane protein</topology>
    </subcellularLocation>
</comment>
<keyword evidence="2" id="KW-1003">Cell membrane</keyword>
<evidence type="ECO:0000313" key="10">
    <source>
        <dbReference type="Proteomes" id="UP001168821"/>
    </source>
</evidence>
<sequence length="196" mass="23097">MQDLVLSSKQLRFNSFWDQFLIGTRFEKEIFKKKIPIPDNENSFSDQVTTFLKNLDHGFVNSNTRMNIIKNHHKLHIVSHDKITTLHSYIMFRKSFPFYVKFNDALLHVIEAGLMSKWLHESQVAEEKFSVSAYKDVEEGYLDLDRIVCVFVLLGVGLLISFLVYVLELLVYRKTQCWKKDNIQKPNLFYLQGVNK</sequence>
<evidence type="ECO:0000256" key="8">
    <source>
        <dbReference type="SAM" id="Phobius"/>
    </source>
</evidence>
<dbReference type="InterPro" id="IPR052192">
    <property type="entry name" value="Insect_Ionotropic_Sensory_Rcpt"/>
</dbReference>
<reference evidence="9" key="1">
    <citation type="journal article" date="2023" name="G3 (Bethesda)">
        <title>Whole genome assemblies of Zophobas morio and Tenebrio molitor.</title>
        <authorList>
            <person name="Kaur S."/>
            <person name="Stinson S.A."/>
            <person name="diCenzo G.C."/>
        </authorList>
    </citation>
    <scope>NUCLEOTIDE SEQUENCE</scope>
    <source>
        <strain evidence="9">QUZm001</strain>
    </source>
</reference>
<dbReference type="PANTHER" id="PTHR42643">
    <property type="entry name" value="IONOTROPIC RECEPTOR 20A-RELATED"/>
    <property type="match status" value="1"/>
</dbReference>
<keyword evidence="4 8" id="KW-1133">Transmembrane helix</keyword>
<protein>
    <recommendedName>
        <fullName evidence="11">Ionotropic receptor</fullName>
    </recommendedName>
</protein>
<keyword evidence="6" id="KW-0675">Receptor</keyword>
<dbReference type="AlphaFoldDB" id="A0AA38IYK2"/>
<accession>A0AA38IYK2</accession>